<sequence length="355" mass="42215">MKFIWKYKKMIILLLIILIYIGYRLTLNPEEQYKKYVERARESLIVMNFSGVIRNLKKAVKYKPDDYEALRSLAFFLWHNGDYKEAKKYFEQLIEYHGEEKIRGIAEAYYYLGLVRLKEGNRVLAVSYFKKAIEVDPTYGKAYSGLAIGYEGEKVVEIYKKGIKNDPGEVENYLDLLHWYEQNNYDLSTISYEELQKLIPLENATGEVLARIGNFLYAFVNNEDTAMIVHEKALEKDDTISLSYRDLGEIYKRKRLYKKAEISYKNAIRYDKRAENYNGLAHLYYILGEYEKTIETLLECIYYDKIDRYLMAMAYYKLGDYENALNWLKQYDSSDEEVIELQRVIERKLSEQDKN</sequence>
<evidence type="ECO:0000313" key="4">
    <source>
        <dbReference type="EMBL" id="AZR74109.1"/>
    </source>
</evidence>
<keyword evidence="2 3" id="KW-0802">TPR repeat</keyword>
<dbReference type="SUPFAM" id="SSF48452">
    <property type="entry name" value="TPR-like"/>
    <property type="match status" value="2"/>
</dbReference>
<dbReference type="KEGG" id="aft:BBF96_12295"/>
<dbReference type="PROSITE" id="PS50293">
    <property type="entry name" value="TPR_REGION"/>
    <property type="match status" value="1"/>
</dbReference>
<dbReference type="SMART" id="SM00028">
    <property type="entry name" value="TPR"/>
    <property type="match status" value="5"/>
</dbReference>
<feature type="repeat" description="TPR" evidence="3">
    <location>
        <begin position="106"/>
        <end position="139"/>
    </location>
</feature>
<proteinExistence type="predicted"/>
<accession>A0A3Q9HRL8</accession>
<dbReference type="InterPro" id="IPR051012">
    <property type="entry name" value="CellSynth/LPSAsmb/PSIAsmb"/>
</dbReference>
<dbReference type="RefSeq" id="WP_127017459.1">
    <property type="nucleotide sequence ID" value="NZ_CP016379.1"/>
</dbReference>
<evidence type="ECO:0000313" key="5">
    <source>
        <dbReference type="Proteomes" id="UP000267250"/>
    </source>
</evidence>
<dbReference type="OrthoDB" id="305319at2"/>
<organism evidence="4 5">
    <name type="scientific">Anoxybacter fermentans</name>
    <dbReference type="NCBI Taxonomy" id="1323375"/>
    <lineage>
        <taxon>Bacteria</taxon>
        <taxon>Bacillati</taxon>
        <taxon>Bacillota</taxon>
        <taxon>Clostridia</taxon>
        <taxon>Halanaerobiales</taxon>
        <taxon>Anoxybacter</taxon>
    </lineage>
</organism>
<feature type="repeat" description="TPR" evidence="3">
    <location>
        <begin position="241"/>
        <end position="274"/>
    </location>
</feature>
<dbReference type="PANTHER" id="PTHR45586:SF1">
    <property type="entry name" value="LIPOPOLYSACCHARIDE ASSEMBLY PROTEIN B"/>
    <property type="match status" value="1"/>
</dbReference>
<dbReference type="AlphaFoldDB" id="A0A3Q9HRL8"/>
<name>A0A3Q9HRL8_9FIRM</name>
<evidence type="ECO:0000256" key="2">
    <source>
        <dbReference type="ARBA" id="ARBA00022803"/>
    </source>
</evidence>
<dbReference type="Pfam" id="PF13424">
    <property type="entry name" value="TPR_12"/>
    <property type="match status" value="1"/>
</dbReference>
<evidence type="ECO:0000256" key="1">
    <source>
        <dbReference type="ARBA" id="ARBA00022737"/>
    </source>
</evidence>
<keyword evidence="1" id="KW-0677">Repeat</keyword>
<dbReference type="PANTHER" id="PTHR45586">
    <property type="entry name" value="TPR REPEAT-CONTAINING PROTEIN PA4667"/>
    <property type="match status" value="1"/>
</dbReference>
<dbReference type="InterPro" id="IPR019734">
    <property type="entry name" value="TPR_rpt"/>
</dbReference>
<dbReference type="Gene3D" id="1.25.40.10">
    <property type="entry name" value="Tetratricopeptide repeat domain"/>
    <property type="match status" value="3"/>
</dbReference>
<protein>
    <recommendedName>
        <fullName evidence="6">Tetratricopeptide repeat protein</fullName>
    </recommendedName>
</protein>
<evidence type="ECO:0000256" key="3">
    <source>
        <dbReference type="PROSITE-ProRule" id="PRU00339"/>
    </source>
</evidence>
<dbReference type="EMBL" id="CP016379">
    <property type="protein sequence ID" value="AZR74109.1"/>
    <property type="molecule type" value="Genomic_DNA"/>
</dbReference>
<dbReference type="Proteomes" id="UP000267250">
    <property type="component" value="Chromosome"/>
</dbReference>
<reference evidence="4 5" key="1">
    <citation type="submission" date="2016-07" db="EMBL/GenBank/DDBJ databases">
        <title>Genome and transcriptome analysis of iron-reducing fermentative bacteria Anoxybacter fermentans.</title>
        <authorList>
            <person name="Zeng X."/>
            <person name="Shao Z."/>
        </authorList>
    </citation>
    <scope>NUCLEOTIDE SEQUENCE [LARGE SCALE GENOMIC DNA]</scope>
    <source>
        <strain evidence="4 5">DY22613</strain>
    </source>
</reference>
<dbReference type="InterPro" id="IPR011990">
    <property type="entry name" value="TPR-like_helical_dom_sf"/>
</dbReference>
<dbReference type="Pfam" id="PF13181">
    <property type="entry name" value="TPR_8"/>
    <property type="match status" value="3"/>
</dbReference>
<dbReference type="PROSITE" id="PS50005">
    <property type="entry name" value="TPR"/>
    <property type="match status" value="2"/>
</dbReference>
<keyword evidence="5" id="KW-1185">Reference proteome</keyword>
<evidence type="ECO:0008006" key="6">
    <source>
        <dbReference type="Google" id="ProtNLM"/>
    </source>
</evidence>
<gene>
    <name evidence="4" type="ORF">BBF96_12295</name>
</gene>